<evidence type="ECO:0000256" key="15">
    <source>
        <dbReference type="ARBA" id="ARBA00049902"/>
    </source>
</evidence>
<feature type="transmembrane region" description="Helical" evidence="16">
    <location>
        <begin position="296"/>
        <end position="319"/>
    </location>
</feature>
<evidence type="ECO:0000256" key="2">
    <source>
        <dbReference type="ARBA" id="ARBA00022676"/>
    </source>
</evidence>
<proteinExistence type="inferred from homology"/>
<keyword evidence="3" id="KW-0808">Transferase</keyword>
<comment type="catalytic activity">
    <reaction evidence="15">
        <text>[GlcNAc-(1-&gt;4)-Mur2Ac(oyl-L-Ala-gamma-D-Glu-L-Lys-D-Ala-D-Ala)](n)-di-trans,octa-cis-undecaprenyl diphosphate + beta-D-GlcNAc-(1-&gt;4)-Mur2Ac(oyl-L-Ala-gamma-D-Glu-L-Lys-D-Ala-D-Ala)-di-trans,octa-cis-undecaprenyl diphosphate = [GlcNAc-(1-&gt;4)-Mur2Ac(oyl-L-Ala-gamma-D-Glu-L-Lys-D-Ala-D-Ala)](n+1)-di-trans,octa-cis-undecaprenyl diphosphate + di-trans,octa-cis-undecaprenyl diphosphate + H(+)</text>
        <dbReference type="Rhea" id="RHEA:23708"/>
        <dbReference type="Rhea" id="RHEA-COMP:9602"/>
        <dbReference type="Rhea" id="RHEA-COMP:9603"/>
        <dbReference type="ChEBI" id="CHEBI:15378"/>
        <dbReference type="ChEBI" id="CHEBI:58405"/>
        <dbReference type="ChEBI" id="CHEBI:60033"/>
        <dbReference type="ChEBI" id="CHEBI:78435"/>
        <dbReference type="EC" id="2.4.99.28"/>
    </reaction>
</comment>
<evidence type="ECO:0000256" key="14">
    <source>
        <dbReference type="ARBA" id="ARBA00044770"/>
    </source>
</evidence>
<dbReference type="InterPro" id="IPR018365">
    <property type="entry name" value="Cell_cycle_FtsW-rel_CS"/>
</dbReference>
<evidence type="ECO:0000256" key="6">
    <source>
        <dbReference type="ARBA" id="ARBA00022984"/>
    </source>
</evidence>
<evidence type="ECO:0000256" key="1">
    <source>
        <dbReference type="ARBA" id="ARBA00004141"/>
    </source>
</evidence>
<dbReference type="PROSITE" id="PS00428">
    <property type="entry name" value="FTSW_RODA_SPOVE"/>
    <property type="match status" value="1"/>
</dbReference>
<sequence>MRHNMTIMLFTILILFSIGSIALYSLSFAREYYLSMNSNVFTKYITYIILGTFALLIFIYFTPKNLEKYYMLFYILSVVLLIFPLFFRPINGARRWIIFGESTFQSSELSKIFLLLFYATYIKKNSQKMSSFSHGLIIPLLLLIPHISLLIAEPDLSTSVLIFLTILSLLYFGGAKLLGILSILGSMGGLAIFSIKYGFLHSYQLSRLKNFLEGQISWQLQTALNAIKSGGIIGSGPALGTLYIKVPAAESDFILAIVGETLGYIGIFVLISSYIVLAFSLIRVSGEIKNDILRYFTWGYATLMLFHVVFNVGVVSGVFPVTGIPLPFVSSGGSALLSFLSGLGIIISGILNYQQEI</sequence>
<dbReference type="EC" id="2.4.99.28" evidence="14"/>
<gene>
    <name evidence="17" type="ORF">JYK00_03425</name>
</gene>
<name>A0ABX7S9N5_9BACT</name>
<evidence type="ECO:0000256" key="11">
    <source>
        <dbReference type="ARBA" id="ARBA00038053"/>
    </source>
</evidence>
<feature type="transmembrane region" description="Helical" evidence="16">
    <location>
        <begin position="331"/>
        <end position="353"/>
    </location>
</feature>
<dbReference type="PANTHER" id="PTHR30474">
    <property type="entry name" value="CELL CYCLE PROTEIN"/>
    <property type="match status" value="1"/>
</dbReference>
<feature type="transmembrane region" description="Helical" evidence="16">
    <location>
        <begin position="7"/>
        <end position="24"/>
    </location>
</feature>
<keyword evidence="5" id="KW-0133">Cell shape</keyword>
<keyword evidence="8 16" id="KW-0472">Membrane</keyword>
<evidence type="ECO:0000256" key="13">
    <source>
        <dbReference type="ARBA" id="ARBA00041418"/>
    </source>
</evidence>
<feature type="transmembrane region" description="Helical" evidence="16">
    <location>
        <begin position="156"/>
        <end position="173"/>
    </location>
</feature>
<dbReference type="EMBL" id="CP071446">
    <property type="protein sequence ID" value="QTA38575.1"/>
    <property type="molecule type" value="Genomic_DNA"/>
</dbReference>
<evidence type="ECO:0000256" key="12">
    <source>
        <dbReference type="ARBA" id="ARBA00041185"/>
    </source>
</evidence>
<evidence type="ECO:0000256" key="16">
    <source>
        <dbReference type="SAM" id="Phobius"/>
    </source>
</evidence>
<dbReference type="PANTHER" id="PTHR30474:SF2">
    <property type="entry name" value="PEPTIDOGLYCAN GLYCOSYLTRANSFERASE FTSW-RELATED"/>
    <property type="match status" value="1"/>
</dbReference>
<reference evidence="17 18" key="1">
    <citation type="submission" date="2021-03" db="EMBL/GenBank/DDBJ databases">
        <title>Thermosipho ferrireducens sp.nov., an anaerobic thermophilic iron-reducing bacterium isolated from a deep-sea hydrothermal sulfide deposits.</title>
        <authorList>
            <person name="Zeng X."/>
            <person name="Chen Y."/>
            <person name="Shao Z."/>
        </authorList>
    </citation>
    <scope>NUCLEOTIDE SEQUENCE [LARGE SCALE GENOMIC DNA]</scope>
    <source>
        <strain evidence="17 18">JL129W03</strain>
    </source>
</reference>
<feature type="transmembrane region" description="Helical" evidence="16">
    <location>
        <begin position="69"/>
        <end position="90"/>
    </location>
</feature>
<comment type="similarity">
    <text evidence="11">Belongs to the SEDS family. FtsW subfamily.</text>
</comment>
<feature type="transmembrane region" description="Helical" evidence="16">
    <location>
        <begin position="131"/>
        <end position="150"/>
    </location>
</feature>
<keyword evidence="6" id="KW-0573">Peptidoglycan synthesis</keyword>
<feature type="transmembrane region" description="Helical" evidence="16">
    <location>
        <begin position="96"/>
        <end position="119"/>
    </location>
</feature>
<evidence type="ECO:0000256" key="5">
    <source>
        <dbReference type="ARBA" id="ARBA00022960"/>
    </source>
</evidence>
<feature type="transmembrane region" description="Helical" evidence="16">
    <location>
        <begin position="180"/>
        <end position="199"/>
    </location>
</feature>
<evidence type="ECO:0000256" key="4">
    <source>
        <dbReference type="ARBA" id="ARBA00022692"/>
    </source>
</evidence>
<keyword evidence="4 16" id="KW-0812">Transmembrane</keyword>
<evidence type="ECO:0000313" key="18">
    <source>
        <dbReference type="Proteomes" id="UP000671862"/>
    </source>
</evidence>
<organism evidence="17 18">
    <name type="scientific">Thermosipho ferrireducens</name>
    <dbReference type="NCBI Taxonomy" id="2571116"/>
    <lineage>
        <taxon>Bacteria</taxon>
        <taxon>Thermotogati</taxon>
        <taxon>Thermotogota</taxon>
        <taxon>Thermotogae</taxon>
        <taxon>Thermotogales</taxon>
        <taxon>Fervidobacteriaceae</taxon>
        <taxon>Thermosipho</taxon>
    </lineage>
</organism>
<protein>
    <recommendedName>
        <fullName evidence="12">Probable peptidoglycan glycosyltransferase FtsW</fullName>
        <ecNumber evidence="14">2.4.99.28</ecNumber>
    </recommendedName>
    <alternativeName>
        <fullName evidence="13">Cell division protein FtsW</fullName>
    </alternativeName>
    <alternativeName>
        <fullName evidence="10">Cell wall polymerase</fullName>
    </alternativeName>
    <alternativeName>
        <fullName evidence="9">Peptidoglycan polymerase</fullName>
    </alternativeName>
</protein>
<dbReference type="InterPro" id="IPR001182">
    <property type="entry name" value="FtsW/RodA"/>
</dbReference>
<evidence type="ECO:0000313" key="17">
    <source>
        <dbReference type="EMBL" id="QTA38575.1"/>
    </source>
</evidence>
<accession>A0ABX7S9N5</accession>
<evidence type="ECO:0000256" key="10">
    <source>
        <dbReference type="ARBA" id="ARBA00033270"/>
    </source>
</evidence>
<feature type="transmembrane region" description="Helical" evidence="16">
    <location>
        <begin position="262"/>
        <end position="284"/>
    </location>
</feature>
<dbReference type="RefSeq" id="WP_207567292.1">
    <property type="nucleotide sequence ID" value="NZ_CP071446.1"/>
</dbReference>
<keyword evidence="2" id="KW-0328">Glycosyltransferase</keyword>
<dbReference type="Pfam" id="PF01098">
    <property type="entry name" value="FTSW_RODA_SPOVE"/>
    <property type="match status" value="1"/>
</dbReference>
<dbReference type="Proteomes" id="UP000671862">
    <property type="component" value="Chromosome"/>
</dbReference>
<evidence type="ECO:0000256" key="3">
    <source>
        <dbReference type="ARBA" id="ARBA00022679"/>
    </source>
</evidence>
<keyword evidence="7 16" id="KW-1133">Transmembrane helix</keyword>
<keyword evidence="18" id="KW-1185">Reference proteome</keyword>
<feature type="transmembrane region" description="Helical" evidence="16">
    <location>
        <begin position="44"/>
        <end position="62"/>
    </location>
</feature>
<evidence type="ECO:0000256" key="9">
    <source>
        <dbReference type="ARBA" id="ARBA00032370"/>
    </source>
</evidence>
<evidence type="ECO:0000256" key="7">
    <source>
        <dbReference type="ARBA" id="ARBA00022989"/>
    </source>
</evidence>
<evidence type="ECO:0000256" key="8">
    <source>
        <dbReference type="ARBA" id="ARBA00023136"/>
    </source>
</evidence>
<comment type="subcellular location">
    <subcellularLocation>
        <location evidence="1">Membrane</location>
        <topology evidence="1">Multi-pass membrane protein</topology>
    </subcellularLocation>
</comment>